<evidence type="ECO:0000256" key="10">
    <source>
        <dbReference type="ARBA" id="ARBA00023136"/>
    </source>
</evidence>
<feature type="transmembrane region" description="Helical" evidence="11">
    <location>
        <begin position="233"/>
        <end position="252"/>
    </location>
</feature>
<keyword evidence="8 11" id="KW-1133">Transmembrane helix</keyword>
<geneLocation type="plasmid" evidence="13 14">
    <name>AbAZ39_p5</name>
</geneLocation>
<feature type="transmembrane region" description="Helical" evidence="11">
    <location>
        <begin position="141"/>
        <end position="165"/>
    </location>
</feature>
<dbReference type="PRINTS" id="PR00164">
    <property type="entry name" value="ABC2TRNSPORT"/>
</dbReference>
<dbReference type="PIRSF" id="PIRSF006648">
    <property type="entry name" value="DrrB"/>
    <property type="match status" value="1"/>
</dbReference>
<dbReference type="GO" id="GO:0015920">
    <property type="term" value="P:lipopolysaccharide transport"/>
    <property type="evidence" value="ECO:0007669"/>
    <property type="project" value="TreeGrafter"/>
</dbReference>
<keyword evidence="5" id="KW-0762">Sugar transport</keyword>
<dbReference type="GO" id="GO:0043190">
    <property type="term" value="C:ATP-binding cassette (ABC) transporter complex"/>
    <property type="evidence" value="ECO:0007669"/>
    <property type="project" value="InterPro"/>
</dbReference>
<evidence type="ECO:0000256" key="11">
    <source>
        <dbReference type="RuleBase" id="RU361157"/>
    </source>
</evidence>
<accession>A0A060E062</accession>
<dbReference type="Pfam" id="PF01061">
    <property type="entry name" value="ABC2_membrane"/>
    <property type="match status" value="1"/>
</dbReference>
<evidence type="ECO:0000259" key="12">
    <source>
        <dbReference type="PROSITE" id="PS51012"/>
    </source>
</evidence>
<evidence type="ECO:0000256" key="3">
    <source>
        <dbReference type="ARBA" id="ARBA00022448"/>
    </source>
</evidence>
<feature type="transmembrane region" description="Helical" evidence="11">
    <location>
        <begin position="106"/>
        <end position="135"/>
    </location>
</feature>
<comment type="similarity">
    <text evidence="2 11">Belongs to the ABC-2 integral membrane protein family.</text>
</comment>
<reference evidence="13 14" key="1">
    <citation type="journal article" date="2014" name="Genome Announc.">
        <title>Complete Genome Sequence of the Model Rhizosphere Strain Azospirillum brasilense Az39, Successfully Applied in Agriculture.</title>
        <authorList>
            <person name="Rivera D."/>
            <person name="Revale S."/>
            <person name="Molina R."/>
            <person name="Gualpa J."/>
            <person name="Puente M."/>
            <person name="Maroniche G."/>
            <person name="Paris G."/>
            <person name="Baker D."/>
            <person name="Clavijo B."/>
            <person name="McLay K."/>
            <person name="Spaepen S."/>
            <person name="Perticari A."/>
            <person name="Vazquez M."/>
            <person name="Wisniewski-Dye F."/>
            <person name="Watkins C."/>
            <person name="Martinez-Abarca F."/>
            <person name="Vanderleyden J."/>
            <person name="Cassan F."/>
        </authorList>
    </citation>
    <scope>NUCLEOTIDE SEQUENCE [LARGE SCALE GENOMIC DNA]</scope>
    <source>
        <strain evidence="13 14">Az39</strain>
        <plasmid evidence="13">AbAZ39_p5</plasmid>
    </source>
</reference>
<keyword evidence="13" id="KW-0614">Plasmid</keyword>
<evidence type="ECO:0000256" key="7">
    <source>
        <dbReference type="ARBA" id="ARBA00022903"/>
    </source>
</evidence>
<keyword evidence="9" id="KW-0625">Polysaccharide transport</keyword>
<proteinExistence type="inferred from homology"/>
<dbReference type="GO" id="GO:0015774">
    <property type="term" value="P:polysaccharide transport"/>
    <property type="evidence" value="ECO:0007669"/>
    <property type="project" value="UniProtKB-KW"/>
</dbReference>
<dbReference type="KEGG" id="abq:ABAZ39_32895"/>
<feature type="transmembrane region" description="Helical" evidence="11">
    <location>
        <begin position="177"/>
        <end position="195"/>
    </location>
</feature>
<protein>
    <recommendedName>
        <fullName evidence="11">Transport permease protein</fullName>
    </recommendedName>
</protein>
<evidence type="ECO:0000256" key="5">
    <source>
        <dbReference type="ARBA" id="ARBA00022597"/>
    </source>
</evidence>
<gene>
    <name evidence="13" type="ORF">ABAZ39_32895</name>
</gene>
<evidence type="ECO:0000256" key="8">
    <source>
        <dbReference type="ARBA" id="ARBA00022989"/>
    </source>
</evidence>
<evidence type="ECO:0000256" key="4">
    <source>
        <dbReference type="ARBA" id="ARBA00022475"/>
    </source>
</evidence>
<dbReference type="InterPro" id="IPR000412">
    <property type="entry name" value="ABC_2_transport"/>
</dbReference>
<keyword evidence="10 11" id="KW-0472">Membrane</keyword>
<dbReference type="InterPro" id="IPR047817">
    <property type="entry name" value="ABC2_TM_bact-type"/>
</dbReference>
<keyword evidence="7" id="KW-0972">Capsule biogenesis/degradation</keyword>
<dbReference type="AlphaFoldDB" id="A0A060E062"/>
<feature type="domain" description="ABC transmembrane type-2" evidence="12">
    <location>
        <begin position="29"/>
        <end position="256"/>
    </location>
</feature>
<evidence type="ECO:0000256" key="2">
    <source>
        <dbReference type="ARBA" id="ARBA00007783"/>
    </source>
</evidence>
<dbReference type="EMBL" id="CP007798">
    <property type="protein sequence ID" value="AIB16638.1"/>
    <property type="molecule type" value="Genomic_DNA"/>
</dbReference>
<dbReference type="InterPro" id="IPR013525">
    <property type="entry name" value="ABC2_TM"/>
</dbReference>
<organism evidence="13 14">
    <name type="scientific">Azospirillum argentinense</name>
    <dbReference type="NCBI Taxonomy" id="2970906"/>
    <lineage>
        <taxon>Bacteria</taxon>
        <taxon>Pseudomonadati</taxon>
        <taxon>Pseudomonadota</taxon>
        <taxon>Alphaproteobacteria</taxon>
        <taxon>Rhodospirillales</taxon>
        <taxon>Azospirillaceae</taxon>
        <taxon>Azospirillum</taxon>
    </lineage>
</organism>
<feature type="transmembrane region" description="Helical" evidence="11">
    <location>
        <begin position="27"/>
        <end position="47"/>
    </location>
</feature>
<evidence type="ECO:0000256" key="1">
    <source>
        <dbReference type="ARBA" id="ARBA00004651"/>
    </source>
</evidence>
<keyword evidence="4 11" id="KW-1003">Cell membrane</keyword>
<feature type="transmembrane region" description="Helical" evidence="11">
    <location>
        <begin position="67"/>
        <end position="85"/>
    </location>
</feature>
<name>A0A060E062_9PROT</name>
<dbReference type="PANTHER" id="PTHR30413">
    <property type="entry name" value="INNER MEMBRANE TRANSPORT PERMEASE"/>
    <property type="match status" value="1"/>
</dbReference>
<evidence type="ECO:0000313" key="14">
    <source>
        <dbReference type="Proteomes" id="UP000027186"/>
    </source>
</evidence>
<evidence type="ECO:0000313" key="13">
    <source>
        <dbReference type="EMBL" id="AIB16638.1"/>
    </source>
</evidence>
<dbReference type="PANTHER" id="PTHR30413:SF10">
    <property type="entry name" value="CAPSULE POLYSACCHARIDE EXPORT INNER-MEMBRANE PROTEIN CTRC"/>
    <property type="match status" value="1"/>
</dbReference>
<sequence length="262" mass="29079">MFRSAWLHRSLIARLAKRELTARYRGSLLGMLWAVINPLLMLVVYTFVFTTVFQARWGTGEGGSPQFALLLFSGLILFTIVADCVNRAPGLLLENASYIKKVVFPLEILPVVVLAVALANAGIGVGILLLFHLLFLGLPPATVLLLPLVLVPLSLMTLGLGWFLSAAGVFLRDIRQVVGVCVTMLMFLSPIFYPVTAVPERFRVFIHLNPLTPILEQSKDLLFWGRIPSPIDWGIATLAAWMIAWLGFAWFMKTRRGFADVV</sequence>
<dbReference type="Proteomes" id="UP000027186">
    <property type="component" value="Plasmid AbAZ39_p5"/>
</dbReference>
<keyword evidence="3 11" id="KW-0813">Transport</keyword>
<keyword evidence="6 11" id="KW-0812">Transmembrane</keyword>
<dbReference type="RefSeq" id="WP_040138466.1">
    <property type="nucleotide sequence ID" value="NZ_CP007798.1"/>
</dbReference>
<dbReference type="PROSITE" id="PS51012">
    <property type="entry name" value="ABC_TM2"/>
    <property type="match status" value="1"/>
</dbReference>
<evidence type="ECO:0000256" key="9">
    <source>
        <dbReference type="ARBA" id="ARBA00023047"/>
    </source>
</evidence>
<dbReference type="GO" id="GO:0140359">
    <property type="term" value="F:ABC-type transporter activity"/>
    <property type="evidence" value="ECO:0007669"/>
    <property type="project" value="InterPro"/>
</dbReference>
<comment type="subcellular location">
    <subcellularLocation>
        <location evidence="11">Cell inner membrane</location>
        <topology evidence="11">Multi-pass membrane protein</topology>
    </subcellularLocation>
    <subcellularLocation>
        <location evidence="1">Cell membrane</location>
        <topology evidence="1">Multi-pass membrane protein</topology>
    </subcellularLocation>
</comment>
<evidence type="ECO:0000256" key="6">
    <source>
        <dbReference type="ARBA" id="ARBA00022692"/>
    </source>
</evidence>